<reference evidence="2 3" key="1">
    <citation type="submission" date="2019-04" db="EMBL/GenBank/DDBJ databases">
        <title>Complete genome sequence of Agrobacterium tumefaciens CFBP5877.</title>
        <authorList>
            <person name="Huang Y.-Y."/>
            <person name="Chiang H.-Y."/>
            <person name="Chou L."/>
            <person name="Lai E.-M."/>
            <person name="Kuo C.-H."/>
        </authorList>
    </citation>
    <scope>NUCLEOTIDE SEQUENCE [LARGE SCALE GENOMIC DNA]</scope>
    <source>
        <strain evidence="2 3">CFBP5877</strain>
        <plasmid evidence="3">pticfbp5877</plasmid>
    </source>
</reference>
<gene>
    <name evidence="2" type="ORF">CFBP5877_28350</name>
</gene>
<feature type="region of interest" description="Disordered" evidence="1">
    <location>
        <begin position="1"/>
        <end position="30"/>
    </location>
</feature>
<keyword evidence="2" id="KW-0614">Plasmid</keyword>
<evidence type="ECO:0000313" key="2">
    <source>
        <dbReference type="EMBL" id="QCL83015.1"/>
    </source>
</evidence>
<dbReference type="AlphaFoldDB" id="A0AAE6EIV5"/>
<organism evidence="2 3">
    <name type="scientific">Agrobacterium tumefaciens</name>
    <dbReference type="NCBI Taxonomy" id="358"/>
    <lineage>
        <taxon>Bacteria</taxon>
        <taxon>Pseudomonadati</taxon>
        <taxon>Pseudomonadota</taxon>
        <taxon>Alphaproteobacteria</taxon>
        <taxon>Hyphomicrobiales</taxon>
        <taxon>Rhizobiaceae</taxon>
        <taxon>Rhizobium/Agrobacterium group</taxon>
        <taxon>Agrobacterium</taxon>
        <taxon>Agrobacterium tumefaciens complex</taxon>
    </lineage>
</organism>
<evidence type="ECO:0000256" key="1">
    <source>
        <dbReference type="SAM" id="MobiDB-lite"/>
    </source>
</evidence>
<protein>
    <submittedName>
        <fullName evidence="2">Uncharacterized protein</fullName>
    </submittedName>
</protein>
<accession>A0AAE6EIV5</accession>
<feature type="compositionally biased region" description="Basic and acidic residues" evidence="1">
    <location>
        <begin position="1"/>
        <end position="13"/>
    </location>
</feature>
<geneLocation type="plasmid" evidence="3">
    <name>pticfbp5877</name>
</geneLocation>
<evidence type="ECO:0000313" key="3">
    <source>
        <dbReference type="Proteomes" id="UP000298579"/>
    </source>
</evidence>
<name>A0AAE6EIV5_AGRTU</name>
<sequence length="110" mass="12202">MARRGDPINRGEKVTLMLPSPEHPGPAETAKSLNYRDKLVVEGELILDRPAMPFVPVSERLRIWQALYEVAGRTTPRPSRRTTCEKSVTASSLRNATNKSGLGGAIRLYE</sequence>
<proteinExistence type="predicted"/>
<dbReference type="Proteomes" id="UP000298579">
    <property type="component" value="Plasmid pTiCFBP5877"/>
</dbReference>
<dbReference type="EMBL" id="CP039902">
    <property type="protein sequence ID" value="QCL83015.1"/>
    <property type="molecule type" value="Genomic_DNA"/>
</dbReference>